<evidence type="ECO:0000256" key="1">
    <source>
        <dbReference type="SAM" id="Coils"/>
    </source>
</evidence>
<reference evidence="4" key="1">
    <citation type="journal article" date="2011" name="PLoS Genet.">
        <title>The genome sequence of the leaf-cutter ant Atta cephalotes reveals insights into its obligate symbiotic lifestyle.</title>
        <authorList>
            <person name="Suen G."/>
            <person name="Teiling C."/>
            <person name="Li L."/>
            <person name="Holt C."/>
            <person name="Abouheif E."/>
            <person name="Bornberg-Bauer E."/>
            <person name="Bouffard P."/>
            <person name="Caldera E.J."/>
            <person name="Cash E."/>
            <person name="Cavanaugh A."/>
            <person name="Denas O."/>
            <person name="Elhaik E."/>
            <person name="Fave M.J."/>
            <person name="Gadau J."/>
            <person name="Gibson J.D."/>
            <person name="Graur D."/>
            <person name="Grubbs K.J."/>
            <person name="Hagen D.E."/>
            <person name="Harkins T.T."/>
            <person name="Helmkampf M."/>
            <person name="Hu H."/>
            <person name="Johnson B.R."/>
            <person name="Kim J."/>
            <person name="Marsh S.E."/>
            <person name="Moeller J.A."/>
            <person name="Munoz-Torres M.C."/>
            <person name="Murphy M.C."/>
            <person name="Naughton M.C."/>
            <person name="Nigam S."/>
            <person name="Overson R."/>
            <person name="Rajakumar R."/>
            <person name="Reese J.T."/>
            <person name="Scott J.J."/>
            <person name="Smith C.R."/>
            <person name="Tao S."/>
            <person name="Tsutsui N.D."/>
            <person name="Viljakainen L."/>
            <person name="Wissler L."/>
            <person name="Yandell M.D."/>
            <person name="Zimmer F."/>
            <person name="Taylor J."/>
            <person name="Slater S.C."/>
            <person name="Clifton S.W."/>
            <person name="Warren W.C."/>
            <person name="Elsik C.G."/>
            <person name="Smith C.D."/>
            <person name="Weinstock G.M."/>
            <person name="Gerardo N.M."/>
            <person name="Currie C.R."/>
        </authorList>
    </citation>
    <scope>NUCLEOTIDE SEQUENCE [LARGE SCALE GENOMIC DNA]</scope>
</reference>
<feature type="compositionally biased region" description="Polar residues" evidence="2">
    <location>
        <begin position="270"/>
        <end position="282"/>
    </location>
</feature>
<name>A0A158NCP3_ATTCE</name>
<dbReference type="Proteomes" id="UP000005205">
    <property type="component" value="Unassembled WGS sequence"/>
</dbReference>
<dbReference type="FunCoup" id="A0A158NCP3">
    <property type="interactions" value="7"/>
</dbReference>
<evidence type="ECO:0000313" key="4">
    <source>
        <dbReference type="Proteomes" id="UP000005205"/>
    </source>
</evidence>
<feature type="region of interest" description="Disordered" evidence="2">
    <location>
        <begin position="326"/>
        <end position="366"/>
    </location>
</feature>
<feature type="compositionally biased region" description="Low complexity" evidence="2">
    <location>
        <begin position="775"/>
        <end position="787"/>
    </location>
</feature>
<feature type="compositionally biased region" description="Low complexity" evidence="2">
    <location>
        <begin position="339"/>
        <end position="354"/>
    </location>
</feature>
<feature type="coiled-coil region" evidence="1">
    <location>
        <begin position="602"/>
        <end position="696"/>
    </location>
</feature>
<feature type="compositionally biased region" description="Polar residues" evidence="2">
    <location>
        <begin position="225"/>
        <end position="239"/>
    </location>
</feature>
<feature type="compositionally biased region" description="Acidic residues" evidence="2">
    <location>
        <begin position="924"/>
        <end position="934"/>
    </location>
</feature>
<feature type="region of interest" description="Disordered" evidence="2">
    <location>
        <begin position="141"/>
        <end position="304"/>
    </location>
</feature>
<keyword evidence="1" id="KW-0175">Coiled coil</keyword>
<protein>
    <submittedName>
        <fullName evidence="3">Uncharacterized protein</fullName>
    </submittedName>
</protein>
<feature type="region of interest" description="Disordered" evidence="2">
    <location>
        <begin position="32"/>
        <end position="53"/>
    </location>
</feature>
<gene>
    <name evidence="3" type="primary">105618369</name>
</gene>
<dbReference type="EMBL" id="ADTU01012006">
    <property type="status" value="NOT_ANNOTATED_CDS"/>
    <property type="molecule type" value="Genomic_DNA"/>
</dbReference>
<accession>A0A158NCP3</accession>
<feature type="region of interest" description="Disordered" evidence="2">
    <location>
        <begin position="775"/>
        <end position="799"/>
    </location>
</feature>
<feature type="compositionally biased region" description="Low complexity" evidence="2">
    <location>
        <begin position="158"/>
        <end position="171"/>
    </location>
</feature>
<organism evidence="3 4">
    <name type="scientific">Atta cephalotes</name>
    <name type="common">Leafcutter ant</name>
    <dbReference type="NCBI Taxonomy" id="12957"/>
    <lineage>
        <taxon>Eukaryota</taxon>
        <taxon>Metazoa</taxon>
        <taxon>Ecdysozoa</taxon>
        <taxon>Arthropoda</taxon>
        <taxon>Hexapoda</taxon>
        <taxon>Insecta</taxon>
        <taxon>Pterygota</taxon>
        <taxon>Neoptera</taxon>
        <taxon>Endopterygota</taxon>
        <taxon>Hymenoptera</taxon>
        <taxon>Apocrita</taxon>
        <taxon>Aculeata</taxon>
        <taxon>Formicoidea</taxon>
        <taxon>Formicidae</taxon>
        <taxon>Myrmicinae</taxon>
        <taxon>Atta</taxon>
    </lineage>
</organism>
<dbReference type="STRING" id="12957.A0A158NCP3"/>
<feature type="region of interest" description="Disordered" evidence="2">
    <location>
        <begin position="920"/>
        <end position="945"/>
    </location>
</feature>
<feature type="compositionally biased region" description="Basic and acidic residues" evidence="2">
    <location>
        <begin position="73"/>
        <end position="88"/>
    </location>
</feature>
<dbReference type="eggNOG" id="ENOG502RCA0">
    <property type="taxonomic scope" value="Eukaryota"/>
</dbReference>
<evidence type="ECO:0000313" key="3">
    <source>
        <dbReference type="EnsemblMetazoa" id="XP_012055301.1"/>
    </source>
</evidence>
<feature type="region of interest" description="Disordered" evidence="2">
    <location>
        <begin position="69"/>
        <end position="98"/>
    </location>
</feature>
<reference evidence="3" key="2">
    <citation type="submission" date="2016-04" db="UniProtKB">
        <authorList>
            <consortium name="EnsemblMetazoa"/>
        </authorList>
    </citation>
    <scope>IDENTIFICATION</scope>
</reference>
<dbReference type="EnsemblMetazoa" id="XM_012199911.1">
    <property type="protein sequence ID" value="XP_012055301.1"/>
    <property type="gene ID" value="LOC105618369"/>
</dbReference>
<feature type="compositionally biased region" description="Low complexity" evidence="2">
    <location>
        <begin position="207"/>
        <end position="219"/>
    </location>
</feature>
<feature type="coiled-coil region" evidence="1">
    <location>
        <begin position="507"/>
        <end position="569"/>
    </location>
</feature>
<proteinExistence type="predicted"/>
<sequence>MSDLNTIVMETSYPESENYLKVTSPMLNVARQDSGVPEDLASPLNGEEDPNLTMNSECNITVIHISESQNGKTNDKSLAENKDSKDGSDSGVEGCATEVPRVRSRNSIDYTSSCGGLDDASCASSLVSCCSVYEDACGSTLPDDVRLGATGGEGTSEGGSESSSIAGSVSVRTSRMNVKRTTTASNATKKKITSGTESQKSARTKPTNTTSSTSLGLTTPRSKSRTATPRNILTKTQSTSRERDHRPRSREKLSARESNSSLVGDVSKTPVGSRSTVTYGCRSSSNVMSSSVSTPTSSSIAKTRTRVLPDSLPSALTTEINKDLAQRSGRVIRNDSSRSRTASSTRGARTPASTPSEETRVKIPSLSTSRALCVKSTVSRTDNKATGQDNKALDTYATLPRRNKNKLTISKIGEKTDKTARSRSGSRDVSLSRTIEKKNIMGRDSSSTHKSLPPYPRQRTVEKTRIYHETSAQTGLTGQDIENMMSGQPSVVAGPEVIERLHKSCQTEDAWNDVQTLQDNLKRLNEESSSLQKENEKLKLELAEANRLLEEERADHAFARQELDRNAQRILAMLGTPQSEHAEGSDSFLELECHIQSSGQVVANQQVEIADLQSLCRMLNRDLDKSLAAQKALLQQQQELEAESAEMQDFLQEEKATLADALKDAELELKKKGEALTQKETELERQTEECKHLVRISEQRRQENLSMSLKLNAVERRSRELLLTQGAAMSGAAVALSGLSTRLEGLVDQLIASYNISVKDLEDVIYHNEAYSRSNSSVESSPVSSKQSLKERTPSPKSGSFVSAVISAIRNAATHPFATRNNLDKKSSLDSSKQIYKELSMESSSDLLDFETEPCLMMESVLEDVPLPDTYSHNMVSSSDSLRRALSFSETSDEHNVRKTKYIDECTSLTNLTQAILHRRKVEDEGDDDCDSVSESDTGTNDGPMPLVDYCPSVDLVDQVIEVDNLVTKLLKVLRIIQLDNDTCIQELKEERSNLEIKLEATVTELNELRKIIDNLHQSPEDVLNNISDRRRSVVENCRILLKETSKKELKFNKAVLATNSSSGEID</sequence>
<dbReference type="AlphaFoldDB" id="A0A158NCP3"/>
<feature type="coiled-coil region" evidence="1">
    <location>
        <begin position="985"/>
        <end position="1019"/>
    </location>
</feature>
<feature type="compositionally biased region" description="Low complexity" evidence="2">
    <location>
        <begin position="283"/>
        <end position="299"/>
    </location>
</feature>
<evidence type="ECO:0000256" key="2">
    <source>
        <dbReference type="SAM" id="MobiDB-lite"/>
    </source>
</evidence>
<feature type="compositionally biased region" description="Basic and acidic residues" evidence="2">
    <location>
        <begin position="240"/>
        <end position="255"/>
    </location>
</feature>
<feature type="compositionally biased region" description="Polar residues" evidence="2">
    <location>
        <begin position="172"/>
        <end position="206"/>
    </location>
</feature>
<dbReference type="InParanoid" id="A0A158NCP3"/>
<dbReference type="KEGG" id="acep:105618369"/>
<keyword evidence="4" id="KW-1185">Reference proteome</keyword>
<dbReference type="OrthoDB" id="7475679at2759"/>